<dbReference type="Proteomes" id="UP001152747">
    <property type="component" value="Unassembled WGS sequence"/>
</dbReference>
<dbReference type="GO" id="GO:0005125">
    <property type="term" value="F:cytokine activity"/>
    <property type="evidence" value="ECO:0007669"/>
    <property type="project" value="TreeGrafter"/>
</dbReference>
<protein>
    <submittedName>
        <fullName evidence="2">Uncharacterized protein</fullName>
    </submittedName>
</protein>
<accession>A0A9P1I5Y0</accession>
<dbReference type="GO" id="GO:0005615">
    <property type="term" value="C:extracellular space"/>
    <property type="evidence" value="ECO:0007669"/>
    <property type="project" value="TreeGrafter"/>
</dbReference>
<dbReference type="PANTHER" id="PTHR11954">
    <property type="entry name" value="D-DOPACHROME DECARBOXYLASE"/>
    <property type="match status" value="1"/>
</dbReference>
<dbReference type="GO" id="GO:0050178">
    <property type="term" value="F:phenylpyruvate tautomerase activity"/>
    <property type="evidence" value="ECO:0007669"/>
    <property type="project" value="TreeGrafter"/>
</dbReference>
<dbReference type="OrthoDB" id="255819at2759"/>
<dbReference type="Pfam" id="PF01187">
    <property type="entry name" value="MIF"/>
    <property type="match status" value="1"/>
</dbReference>
<keyword evidence="3" id="KW-1185">Reference proteome</keyword>
<dbReference type="Gene3D" id="3.30.429.10">
    <property type="entry name" value="Macrophage Migration Inhibitory Factor"/>
    <property type="match status" value="1"/>
</dbReference>
<dbReference type="PANTHER" id="PTHR11954:SF17">
    <property type="entry name" value="MIF-LIKE PROTEIN MIF-3"/>
    <property type="match status" value="1"/>
</dbReference>
<dbReference type="SUPFAM" id="SSF55331">
    <property type="entry name" value="Tautomerase/MIF"/>
    <property type="match status" value="1"/>
</dbReference>
<dbReference type="AlphaFoldDB" id="A0A9P1I5Y0"/>
<reference evidence="2" key="1">
    <citation type="submission" date="2022-11" db="EMBL/GenBank/DDBJ databases">
        <authorList>
            <person name="Kikuchi T."/>
        </authorList>
    </citation>
    <scope>NUCLEOTIDE SEQUENCE</scope>
    <source>
        <strain evidence="2">PS1010</strain>
    </source>
</reference>
<gene>
    <name evidence="2" type="ORF">CAMP_LOCUS880</name>
</gene>
<sequence>MPVIKVFTSAKVPADFEVLLAQTLAKSMGKPAEHMFVVLDDKSRICRGTDNKQQFAIVEITSNTGLTKDANEFHIIEICKLFQVKLNLTPQQILINFFPIHADMIGFNGHVLSKD</sequence>
<evidence type="ECO:0000256" key="1">
    <source>
        <dbReference type="ARBA" id="ARBA00005851"/>
    </source>
</evidence>
<dbReference type="InterPro" id="IPR001398">
    <property type="entry name" value="Macrophage_inhib_fac"/>
</dbReference>
<proteinExistence type="inferred from homology"/>
<dbReference type="EMBL" id="CANHGI010000001">
    <property type="protein sequence ID" value="CAI5438243.1"/>
    <property type="molecule type" value="Genomic_DNA"/>
</dbReference>
<name>A0A9P1I5Y0_9PELO</name>
<evidence type="ECO:0000313" key="3">
    <source>
        <dbReference type="Proteomes" id="UP001152747"/>
    </source>
</evidence>
<organism evidence="2 3">
    <name type="scientific">Caenorhabditis angaria</name>
    <dbReference type="NCBI Taxonomy" id="860376"/>
    <lineage>
        <taxon>Eukaryota</taxon>
        <taxon>Metazoa</taxon>
        <taxon>Ecdysozoa</taxon>
        <taxon>Nematoda</taxon>
        <taxon>Chromadorea</taxon>
        <taxon>Rhabditida</taxon>
        <taxon>Rhabditina</taxon>
        <taxon>Rhabditomorpha</taxon>
        <taxon>Rhabditoidea</taxon>
        <taxon>Rhabditidae</taxon>
        <taxon>Peloderinae</taxon>
        <taxon>Caenorhabditis</taxon>
    </lineage>
</organism>
<dbReference type="InterPro" id="IPR014347">
    <property type="entry name" value="Tautomerase/MIF_sf"/>
</dbReference>
<evidence type="ECO:0000313" key="2">
    <source>
        <dbReference type="EMBL" id="CAI5438243.1"/>
    </source>
</evidence>
<comment type="similarity">
    <text evidence="1">Belongs to the MIF family.</text>
</comment>
<comment type="caution">
    <text evidence="2">The sequence shown here is derived from an EMBL/GenBank/DDBJ whole genome shotgun (WGS) entry which is preliminary data.</text>
</comment>